<dbReference type="InParanoid" id="A0A5J5EPP9"/>
<keyword evidence="2 5" id="KW-0812">Transmembrane</keyword>
<evidence type="ECO:0000256" key="5">
    <source>
        <dbReference type="SAM" id="Phobius"/>
    </source>
</evidence>
<dbReference type="AlphaFoldDB" id="A0A5J5EPP9"/>
<dbReference type="GO" id="GO:0015179">
    <property type="term" value="F:L-amino acid transmembrane transporter activity"/>
    <property type="evidence" value="ECO:0007669"/>
    <property type="project" value="TreeGrafter"/>
</dbReference>
<dbReference type="PANTHER" id="PTHR11785:SF382">
    <property type="entry name" value="LOW-AFFINITY METHIONINE PERMEASE"/>
    <property type="match status" value="1"/>
</dbReference>
<dbReference type="OrthoDB" id="5982228at2759"/>
<feature type="transmembrane region" description="Helical" evidence="5">
    <location>
        <begin position="82"/>
        <end position="106"/>
    </location>
</feature>
<dbReference type="PIRSF" id="PIRSF006060">
    <property type="entry name" value="AA_transporter"/>
    <property type="match status" value="1"/>
</dbReference>
<evidence type="ECO:0000313" key="6">
    <source>
        <dbReference type="EMBL" id="KAA8898780.1"/>
    </source>
</evidence>
<name>A0A5J5EPP9_9PEZI</name>
<evidence type="ECO:0000313" key="7">
    <source>
        <dbReference type="Proteomes" id="UP000326924"/>
    </source>
</evidence>
<evidence type="ECO:0000256" key="3">
    <source>
        <dbReference type="ARBA" id="ARBA00022989"/>
    </source>
</evidence>
<reference evidence="6 7" key="1">
    <citation type="submission" date="2019-09" db="EMBL/GenBank/DDBJ databases">
        <title>Draft genome of the ectomycorrhizal ascomycete Sphaerosporella brunnea.</title>
        <authorList>
            <consortium name="DOE Joint Genome Institute"/>
            <person name="Benucci G.M."/>
            <person name="Marozzi G."/>
            <person name="Antonielli L."/>
            <person name="Sanchez S."/>
            <person name="Marco P."/>
            <person name="Wang X."/>
            <person name="Falini L.B."/>
            <person name="Barry K."/>
            <person name="Haridas S."/>
            <person name="Lipzen A."/>
            <person name="Labutti K."/>
            <person name="Grigoriev I.V."/>
            <person name="Murat C."/>
            <person name="Martin F."/>
            <person name="Albertini E."/>
            <person name="Donnini D."/>
            <person name="Bonito G."/>
        </authorList>
    </citation>
    <scope>NUCLEOTIDE SEQUENCE [LARGE SCALE GENOMIC DNA]</scope>
    <source>
        <strain evidence="6 7">Sb_GMNB300</strain>
    </source>
</reference>
<feature type="transmembrane region" description="Helical" evidence="5">
    <location>
        <begin position="182"/>
        <end position="202"/>
    </location>
</feature>
<dbReference type="Proteomes" id="UP000326924">
    <property type="component" value="Unassembled WGS sequence"/>
</dbReference>
<protein>
    <submittedName>
        <fullName evidence="6">Amino acid permease-domain-containing protein</fullName>
    </submittedName>
</protein>
<dbReference type="InterPro" id="IPR050598">
    <property type="entry name" value="AminoAcid_Transporter"/>
</dbReference>
<feature type="transmembrane region" description="Helical" evidence="5">
    <location>
        <begin position="214"/>
        <end position="234"/>
    </location>
</feature>
<dbReference type="PANTHER" id="PTHR11785">
    <property type="entry name" value="AMINO ACID TRANSPORTER"/>
    <property type="match status" value="1"/>
</dbReference>
<feature type="transmembrane region" description="Helical" evidence="5">
    <location>
        <begin position="143"/>
        <end position="167"/>
    </location>
</feature>
<dbReference type="GO" id="GO:0016020">
    <property type="term" value="C:membrane"/>
    <property type="evidence" value="ECO:0007669"/>
    <property type="project" value="UniProtKB-SubCell"/>
</dbReference>
<accession>A0A5J5EPP9</accession>
<feature type="transmembrane region" description="Helical" evidence="5">
    <location>
        <begin position="53"/>
        <end position="76"/>
    </location>
</feature>
<gene>
    <name evidence="6" type="ORF">FN846DRAFT_961936</name>
</gene>
<feature type="transmembrane region" description="Helical" evidence="5">
    <location>
        <begin position="449"/>
        <end position="473"/>
    </location>
</feature>
<feature type="transmembrane region" description="Helical" evidence="5">
    <location>
        <begin position="494"/>
        <end position="512"/>
    </location>
</feature>
<organism evidence="6 7">
    <name type="scientific">Sphaerosporella brunnea</name>
    <dbReference type="NCBI Taxonomy" id="1250544"/>
    <lineage>
        <taxon>Eukaryota</taxon>
        <taxon>Fungi</taxon>
        <taxon>Dikarya</taxon>
        <taxon>Ascomycota</taxon>
        <taxon>Pezizomycotina</taxon>
        <taxon>Pezizomycetes</taxon>
        <taxon>Pezizales</taxon>
        <taxon>Pyronemataceae</taxon>
        <taxon>Sphaerosporella</taxon>
    </lineage>
</organism>
<proteinExistence type="predicted"/>
<keyword evidence="7" id="KW-1185">Reference proteome</keyword>
<comment type="caution">
    <text evidence="6">The sequence shown here is derived from an EMBL/GenBank/DDBJ whole genome shotgun (WGS) entry which is preliminary data.</text>
</comment>
<feature type="transmembrane region" description="Helical" evidence="5">
    <location>
        <begin position="424"/>
        <end position="443"/>
    </location>
</feature>
<feature type="transmembrane region" description="Helical" evidence="5">
    <location>
        <begin position="524"/>
        <end position="551"/>
    </location>
</feature>
<keyword evidence="4 5" id="KW-0472">Membrane</keyword>
<dbReference type="Gene3D" id="1.20.1740.10">
    <property type="entry name" value="Amino acid/polyamine transporter I"/>
    <property type="match status" value="1"/>
</dbReference>
<feature type="transmembrane region" description="Helical" evidence="5">
    <location>
        <begin position="258"/>
        <end position="283"/>
    </location>
</feature>
<dbReference type="EMBL" id="VXIS01000179">
    <property type="protein sequence ID" value="KAA8898780.1"/>
    <property type="molecule type" value="Genomic_DNA"/>
</dbReference>
<dbReference type="InterPro" id="IPR002293">
    <property type="entry name" value="AA/rel_permease1"/>
</dbReference>
<keyword evidence="3 5" id="KW-1133">Transmembrane helix</keyword>
<feature type="transmembrane region" description="Helical" evidence="5">
    <location>
        <begin position="350"/>
        <end position="371"/>
    </location>
</feature>
<sequence length="609" mass="66424">MPTAQQQQQQQAQHSEDLGLALDAEDQALLNEAKANPDALVTATPDNQKLKTFSVVCIIVNRMIGSGIFSTAGTVVRGTDSVPIALVLWIVGALVTVMGLCVYLELGLSIPKYKLRGSDKMVSVPRSGGEKNYLEYIYKRPRYLATCVFAVVFICIGNTAGNAISFAQNFLQMCNVPEPADWVTRGVAIAVVSLCCLLHGSWRAGGIYVNNALALLKIAVLLVIVGAGFAAYAGTFPEVNKTGNGWRKENTPRVNGNAYGYASALLGVMFSYGGAINANYVLSEVHKPQKTLKKGAFTAVAIVSALYILTTIAYFGAVTLDEMRAADDTTFVAMTFFNKIFGGTIAATRVLPGLVAVSSLGNIIVVTFVAARVKAEIAKEGILPFSKFFAANTPTLFTRLFRSRSAVVDDFHDRTEASTEQTPAGALLLHWIFSMIIVIAPPVGDAYTFFIHLYSYTIDTCLGALLAAGLLWLRWKPHSTWVAESNFKPWGGPTMAMLYLLFNSFIIVAPFIPPTSTLNLMASIKYYIFPTVGLGLLVAGGFYWLGFRFVWPRIYKRELRQTRIPILVNGVQVHEIVICSWVVPGEVEDGAIGADYAPRPKQEYEWTPR</sequence>
<evidence type="ECO:0000256" key="1">
    <source>
        <dbReference type="ARBA" id="ARBA00004141"/>
    </source>
</evidence>
<evidence type="ECO:0000256" key="2">
    <source>
        <dbReference type="ARBA" id="ARBA00022692"/>
    </source>
</evidence>
<evidence type="ECO:0000256" key="4">
    <source>
        <dbReference type="ARBA" id="ARBA00023136"/>
    </source>
</evidence>
<feature type="transmembrane region" description="Helical" evidence="5">
    <location>
        <begin position="295"/>
        <end position="317"/>
    </location>
</feature>
<comment type="subcellular location">
    <subcellularLocation>
        <location evidence="1">Membrane</location>
        <topology evidence="1">Multi-pass membrane protein</topology>
    </subcellularLocation>
</comment>
<dbReference type="Pfam" id="PF13520">
    <property type="entry name" value="AA_permease_2"/>
    <property type="match status" value="1"/>
</dbReference>